<accession>A0AA88TQV9</accession>
<dbReference type="EMBL" id="JAUYZG010000006">
    <property type="protein sequence ID" value="KAK2904689.1"/>
    <property type="molecule type" value="Genomic_DNA"/>
</dbReference>
<protein>
    <submittedName>
        <fullName evidence="1">Uncharacterized protein</fullName>
    </submittedName>
</protein>
<dbReference type="Proteomes" id="UP001187343">
    <property type="component" value="Unassembled WGS sequence"/>
</dbReference>
<proteinExistence type="predicted"/>
<dbReference type="AlphaFoldDB" id="A0AA88TQV9"/>
<evidence type="ECO:0000313" key="1">
    <source>
        <dbReference type="EMBL" id="KAK2904689.1"/>
    </source>
</evidence>
<gene>
    <name evidence="1" type="ORF">Q8A67_006488</name>
</gene>
<evidence type="ECO:0000313" key="2">
    <source>
        <dbReference type="Proteomes" id="UP001187343"/>
    </source>
</evidence>
<keyword evidence="2" id="KW-1185">Reference proteome</keyword>
<sequence length="74" mass="8486">MSAITQPPLRIIDEMSAAAPDCALGTTQDSTRLRTAMLLHPNRTRLFLITDSCRCRFRGVQPRFRHACDYNHRI</sequence>
<organism evidence="1 2">
    <name type="scientific">Cirrhinus molitorella</name>
    <name type="common">mud carp</name>
    <dbReference type="NCBI Taxonomy" id="172907"/>
    <lineage>
        <taxon>Eukaryota</taxon>
        <taxon>Metazoa</taxon>
        <taxon>Chordata</taxon>
        <taxon>Craniata</taxon>
        <taxon>Vertebrata</taxon>
        <taxon>Euteleostomi</taxon>
        <taxon>Actinopterygii</taxon>
        <taxon>Neopterygii</taxon>
        <taxon>Teleostei</taxon>
        <taxon>Ostariophysi</taxon>
        <taxon>Cypriniformes</taxon>
        <taxon>Cyprinidae</taxon>
        <taxon>Labeoninae</taxon>
        <taxon>Labeonini</taxon>
        <taxon>Cirrhinus</taxon>
    </lineage>
</organism>
<name>A0AA88TQV9_9TELE</name>
<reference evidence="1" key="1">
    <citation type="submission" date="2023-08" db="EMBL/GenBank/DDBJ databases">
        <title>Chromosome-level Genome Assembly of mud carp (Cirrhinus molitorella).</title>
        <authorList>
            <person name="Liu H."/>
        </authorList>
    </citation>
    <scope>NUCLEOTIDE SEQUENCE</scope>
    <source>
        <strain evidence="1">Prfri</strain>
        <tissue evidence="1">Muscle</tissue>
    </source>
</reference>
<comment type="caution">
    <text evidence="1">The sequence shown here is derived from an EMBL/GenBank/DDBJ whole genome shotgun (WGS) entry which is preliminary data.</text>
</comment>